<gene>
    <name evidence="2" type="ORF">BRE01_37930</name>
</gene>
<accession>A0ABQ0TQF5</accession>
<proteinExistence type="predicted"/>
<evidence type="ECO:0000313" key="3">
    <source>
        <dbReference type="Proteomes" id="UP000319578"/>
    </source>
</evidence>
<reference evidence="2 3" key="1">
    <citation type="submission" date="2019-06" db="EMBL/GenBank/DDBJ databases">
        <title>Whole genome shotgun sequence of Brevibacillus reuszeri NBRC 15719.</title>
        <authorList>
            <person name="Hosoyama A."/>
            <person name="Uohara A."/>
            <person name="Ohji S."/>
            <person name="Ichikawa N."/>
        </authorList>
    </citation>
    <scope>NUCLEOTIDE SEQUENCE [LARGE SCALE GENOMIC DNA]</scope>
    <source>
        <strain evidence="2 3">NBRC 15719</strain>
    </source>
</reference>
<name>A0ABQ0TQF5_9BACL</name>
<sequence length="54" mass="6028">MVNMLIRIILVVTGILIVSPFIESRIITYGLGIAIAVFIFQPLVSKIIKRDLSK</sequence>
<comment type="caution">
    <text evidence="2">The sequence shown here is derived from an EMBL/GenBank/DDBJ whole genome shotgun (WGS) entry which is preliminary data.</text>
</comment>
<evidence type="ECO:0000256" key="1">
    <source>
        <dbReference type="SAM" id="Phobius"/>
    </source>
</evidence>
<feature type="transmembrane region" description="Helical" evidence="1">
    <location>
        <begin position="5"/>
        <end position="22"/>
    </location>
</feature>
<keyword evidence="1" id="KW-1133">Transmembrane helix</keyword>
<dbReference type="EMBL" id="BJON01000015">
    <property type="protein sequence ID" value="GED70091.1"/>
    <property type="molecule type" value="Genomic_DNA"/>
</dbReference>
<organism evidence="2 3">
    <name type="scientific">Brevibacillus reuszeri</name>
    <dbReference type="NCBI Taxonomy" id="54915"/>
    <lineage>
        <taxon>Bacteria</taxon>
        <taxon>Bacillati</taxon>
        <taxon>Bacillota</taxon>
        <taxon>Bacilli</taxon>
        <taxon>Bacillales</taxon>
        <taxon>Paenibacillaceae</taxon>
        <taxon>Brevibacillus</taxon>
    </lineage>
</organism>
<keyword evidence="1" id="KW-0812">Transmembrane</keyword>
<feature type="transmembrane region" description="Helical" evidence="1">
    <location>
        <begin position="28"/>
        <end position="48"/>
    </location>
</feature>
<dbReference type="Proteomes" id="UP000319578">
    <property type="component" value="Unassembled WGS sequence"/>
</dbReference>
<evidence type="ECO:0000313" key="2">
    <source>
        <dbReference type="EMBL" id="GED70091.1"/>
    </source>
</evidence>
<protein>
    <submittedName>
        <fullName evidence="2">Uncharacterized protein</fullName>
    </submittedName>
</protein>
<keyword evidence="3" id="KW-1185">Reference proteome</keyword>
<keyword evidence="1" id="KW-0472">Membrane</keyword>